<proteinExistence type="predicted"/>
<name>A0A1I6FXG6_9FLAO</name>
<reference evidence="3 4" key="1">
    <citation type="submission" date="2016-10" db="EMBL/GenBank/DDBJ databases">
        <authorList>
            <person name="de Groot N.N."/>
        </authorList>
    </citation>
    <scope>NUCLEOTIDE SEQUENCE [LARGE SCALE GENOMIC DNA]</scope>
    <source>
        <strain evidence="3 4">DSM 21019</strain>
    </source>
</reference>
<dbReference type="STRING" id="400055.SAMN04490243_0855"/>
<feature type="domain" description="Beta-lactamase-related" evidence="2">
    <location>
        <begin position="50"/>
        <end position="414"/>
    </location>
</feature>
<dbReference type="InterPro" id="IPR001466">
    <property type="entry name" value="Beta-lactam-related"/>
</dbReference>
<evidence type="ECO:0000313" key="3">
    <source>
        <dbReference type="EMBL" id="SFR34590.1"/>
    </source>
</evidence>
<dbReference type="OrthoDB" id="846150at2"/>
<dbReference type="AlphaFoldDB" id="A0A1I6FXG6"/>
<evidence type="ECO:0000256" key="1">
    <source>
        <dbReference type="SAM" id="SignalP"/>
    </source>
</evidence>
<evidence type="ECO:0000313" key="4">
    <source>
        <dbReference type="Proteomes" id="UP000199534"/>
    </source>
</evidence>
<accession>A0A1I6FXG6</accession>
<dbReference type="InterPro" id="IPR012338">
    <property type="entry name" value="Beta-lactam/transpept-like"/>
</dbReference>
<dbReference type="PROSITE" id="PS51257">
    <property type="entry name" value="PROKAR_LIPOPROTEIN"/>
    <property type="match status" value="1"/>
</dbReference>
<dbReference type="EMBL" id="FOYQ01000001">
    <property type="protein sequence ID" value="SFR34590.1"/>
    <property type="molecule type" value="Genomic_DNA"/>
</dbReference>
<dbReference type="PANTHER" id="PTHR43283">
    <property type="entry name" value="BETA-LACTAMASE-RELATED"/>
    <property type="match status" value="1"/>
</dbReference>
<dbReference type="RefSeq" id="WP_092980937.1">
    <property type="nucleotide sequence ID" value="NZ_FOYQ01000001.1"/>
</dbReference>
<dbReference type="InterPro" id="IPR050789">
    <property type="entry name" value="Diverse_Enzym_Activities"/>
</dbReference>
<dbReference type="Gene3D" id="3.40.710.10">
    <property type="entry name" value="DD-peptidase/beta-lactamase superfamily"/>
    <property type="match status" value="1"/>
</dbReference>
<dbReference type="SUPFAM" id="SSF56601">
    <property type="entry name" value="beta-lactamase/transpeptidase-like"/>
    <property type="match status" value="1"/>
</dbReference>
<feature type="signal peptide" evidence="1">
    <location>
        <begin position="1"/>
        <end position="20"/>
    </location>
</feature>
<evidence type="ECO:0000259" key="2">
    <source>
        <dbReference type="Pfam" id="PF00144"/>
    </source>
</evidence>
<sequence>MRLLYTLVALLLIMSCRQQQSDSAAAEQVAVLSNGNARAEGLSPERLERIDNMLEAAIAENQIPGAVALIARNGKIVYHKTFGMSDAENDIPYKEDDIFRIASQTKAITSTAVMMLWEEGHFRLDDPISKYIPEFADAGVMETFNESDSTFTVTPLETPITIRHLLSHTSGIGYGMIDGDPRFRKAFAKAGIIDAFTAEPVTLAENIPKLAGMPLHHEPGEAWTYSEGLDVLGRFIEIVSGMPFDEFLKTRIFDPLGMSDTWFYLPDALSERLVPVQYQVEGEWKRFETPVFDIDYPINGAKSYFAGGAGLSSTAKDYATFLQMLLNQGEYNGTRILSRTTVATMMANQIGDLWGNGAKDFGLAFSRTTAKGVAQGGEGGWGTFEWGGYFNTQYFADPGEQLIGILMKQTQNAATDQTGWKFKQMVFASIDD</sequence>
<keyword evidence="1" id="KW-0732">Signal</keyword>
<dbReference type="PANTHER" id="PTHR43283:SF3">
    <property type="entry name" value="BETA-LACTAMASE FAMILY PROTEIN (AFU_ORTHOLOGUE AFUA_5G07500)"/>
    <property type="match status" value="1"/>
</dbReference>
<gene>
    <name evidence="3" type="ORF">SAMN04490243_0855</name>
</gene>
<keyword evidence="4" id="KW-1185">Reference proteome</keyword>
<dbReference type="Pfam" id="PF00144">
    <property type="entry name" value="Beta-lactamase"/>
    <property type="match status" value="1"/>
</dbReference>
<protein>
    <submittedName>
        <fullName evidence="3">CubicO group peptidase, beta-lactamase class C family</fullName>
    </submittedName>
</protein>
<feature type="chain" id="PRO_5011590256" evidence="1">
    <location>
        <begin position="21"/>
        <end position="432"/>
    </location>
</feature>
<organism evidence="3 4">
    <name type="scientific">Robiginitalea myxolifaciens</name>
    <dbReference type="NCBI Taxonomy" id="400055"/>
    <lineage>
        <taxon>Bacteria</taxon>
        <taxon>Pseudomonadati</taxon>
        <taxon>Bacteroidota</taxon>
        <taxon>Flavobacteriia</taxon>
        <taxon>Flavobacteriales</taxon>
        <taxon>Flavobacteriaceae</taxon>
        <taxon>Robiginitalea</taxon>
    </lineage>
</organism>
<dbReference type="Proteomes" id="UP000199534">
    <property type="component" value="Unassembled WGS sequence"/>
</dbReference>